<sequence>MAAVTVNADDCLGCGVCVDACPSEALSVEDGVAVVDEGSCVECGACVDECPVGALAL</sequence>
<dbReference type="PANTHER" id="PTHR43687:SF6">
    <property type="entry name" value="L-ASPARTATE SEMIALDEHYDE SULFURTRANSFERASE IRON-SULFUR SUBUNIT"/>
    <property type="match status" value="1"/>
</dbReference>
<dbReference type="PANTHER" id="PTHR43687">
    <property type="entry name" value="ADENYLYLSULFATE REDUCTASE, BETA SUBUNIT"/>
    <property type="match status" value="1"/>
</dbReference>
<accession>A0A9D1D3Q1</accession>
<feature type="domain" description="4Fe-4S ferredoxin-type" evidence="8">
    <location>
        <begin position="33"/>
        <end position="57"/>
    </location>
</feature>
<comment type="caution">
    <text evidence="9">The sequence shown here is derived from an EMBL/GenBank/DDBJ whole genome shotgun (WGS) entry which is preliminary data.</text>
</comment>
<keyword evidence="6" id="KW-0408">Iron</keyword>
<keyword evidence="1" id="KW-0813">Transport</keyword>
<dbReference type="Pfam" id="PF13237">
    <property type="entry name" value="Fer4_10"/>
    <property type="match status" value="1"/>
</dbReference>
<dbReference type="PROSITE" id="PS00198">
    <property type="entry name" value="4FE4S_FER_1"/>
    <property type="match status" value="2"/>
</dbReference>
<reference evidence="9" key="1">
    <citation type="submission" date="2020-10" db="EMBL/GenBank/DDBJ databases">
        <authorList>
            <person name="Gilroy R."/>
        </authorList>
    </citation>
    <scope>NUCLEOTIDE SEQUENCE</scope>
    <source>
        <strain evidence="9">ChiGjej1B1-2707</strain>
    </source>
</reference>
<evidence type="ECO:0000259" key="8">
    <source>
        <dbReference type="PROSITE" id="PS51379"/>
    </source>
</evidence>
<evidence type="ECO:0000313" key="10">
    <source>
        <dbReference type="Proteomes" id="UP000824261"/>
    </source>
</evidence>
<dbReference type="InterPro" id="IPR050572">
    <property type="entry name" value="Fe-S_Ferredoxin"/>
</dbReference>
<dbReference type="GO" id="GO:0051539">
    <property type="term" value="F:4 iron, 4 sulfur cluster binding"/>
    <property type="evidence" value="ECO:0007669"/>
    <property type="project" value="UniProtKB-KW"/>
</dbReference>
<organism evidence="9 10">
    <name type="scientific">Candidatus Aveggerthella stercoripullorum</name>
    <dbReference type="NCBI Taxonomy" id="2840688"/>
    <lineage>
        <taxon>Bacteria</taxon>
        <taxon>Bacillati</taxon>
        <taxon>Actinomycetota</taxon>
        <taxon>Coriobacteriia</taxon>
        <taxon>Eggerthellales</taxon>
        <taxon>Eggerthellaceae</taxon>
        <taxon>Eggerthellaceae incertae sedis</taxon>
        <taxon>Candidatus Aveggerthella</taxon>
    </lineage>
</organism>
<dbReference type="SUPFAM" id="SSF54862">
    <property type="entry name" value="4Fe-4S ferredoxins"/>
    <property type="match status" value="1"/>
</dbReference>
<evidence type="ECO:0000256" key="6">
    <source>
        <dbReference type="ARBA" id="ARBA00023004"/>
    </source>
</evidence>
<evidence type="ECO:0000256" key="7">
    <source>
        <dbReference type="ARBA" id="ARBA00023014"/>
    </source>
</evidence>
<keyword evidence="7" id="KW-0411">Iron-sulfur</keyword>
<proteinExistence type="predicted"/>
<dbReference type="InterPro" id="IPR017900">
    <property type="entry name" value="4Fe4S_Fe_S_CS"/>
</dbReference>
<evidence type="ECO:0000256" key="3">
    <source>
        <dbReference type="ARBA" id="ARBA00022723"/>
    </source>
</evidence>
<keyword evidence="2" id="KW-0004">4Fe-4S</keyword>
<reference evidence="9" key="2">
    <citation type="journal article" date="2021" name="PeerJ">
        <title>Extensive microbial diversity within the chicken gut microbiome revealed by metagenomics and culture.</title>
        <authorList>
            <person name="Gilroy R."/>
            <person name="Ravi A."/>
            <person name="Getino M."/>
            <person name="Pursley I."/>
            <person name="Horton D.L."/>
            <person name="Alikhan N.F."/>
            <person name="Baker D."/>
            <person name="Gharbi K."/>
            <person name="Hall N."/>
            <person name="Watson M."/>
            <person name="Adriaenssens E.M."/>
            <person name="Foster-Nyarko E."/>
            <person name="Jarju S."/>
            <person name="Secka A."/>
            <person name="Antonio M."/>
            <person name="Oren A."/>
            <person name="Chaudhuri R.R."/>
            <person name="La Ragione R."/>
            <person name="Hildebrand F."/>
            <person name="Pallen M.J."/>
        </authorList>
    </citation>
    <scope>NUCLEOTIDE SEQUENCE</scope>
    <source>
        <strain evidence="9">ChiGjej1B1-2707</strain>
    </source>
</reference>
<keyword evidence="4" id="KW-0677">Repeat</keyword>
<dbReference type="AlphaFoldDB" id="A0A9D1D3Q1"/>
<name>A0A9D1D3Q1_9ACTN</name>
<evidence type="ECO:0000313" key="9">
    <source>
        <dbReference type="EMBL" id="HIR02045.1"/>
    </source>
</evidence>
<protein>
    <submittedName>
        <fullName evidence="9">4Fe-4S binding protein</fullName>
    </submittedName>
</protein>
<dbReference type="PROSITE" id="PS51379">
    <property type="entry name" value="4FE4S_FER_2"/>
    <property type="match status" value="2"/>
</dbReference>
<evidence type="ECO:0000256" key="1">
    <source>
        <dbReference type="ARBA" id="ARBA00022448"/>
    </source>
</evidence>
<evidence type="ECO:0000256" key="4">
    <source>
        <dbReference type="ARBA" id="ARBA00022737"/>
    </source>
</evidence>
<dbReference type="Proteomes" id="UP000824261">
    <property type="component" value="Unassembled WGS sequence"/>
</dbReference>
<feature type="domain" description="4Fe-4S ferredoxin-type" evidence="8">
    <location>
        <begin position="2"/>
        <end position="31"/>
    </location>
</feature>
<dbReference type="GO" id="GO:0046872">
    <property type="term" value="F:metal ion binding"/>
    <property type="evidence" value="ECO:0007669"/>
    <property type="project" value="UniProtKB-KW"/>
</dbReference>
<dbReference type="EMBL" id="DVGB01000089">
    <property type="protein sequence ID" value="HIR02045.1"/>
    <property type="molecule type" value="Genomic_DNA"/>
</dbReference>
<dbReference type="InterPro" id="IPR017896">
    <property type="entry name" value="4Fe4S_Fe-S-bd"/>
</dbReference>
<dbReference type="Gene3D" id="3.30.70.20">
    <property type="match status" value="2"/>
</dbReference>
<keyword evidence="5" id="KW-0249">Electron transport</keyword>
<gene>
    <name evidence="9" type="ORF">IAA69_07290</name>
</gene>
<keyword evidence="3" id="KW-0479">Metal-binding</keyword>
<evidence type="ECO:0000256" key="5">
    <source>
        <dbReference type="ARBA" id="ARBA00022982"/>
    </source>
</evidence>
<evidence type="ECO:0000256" key="2">
    <source>
        <dbReference type="ARBA" id="ARBA00022485"/>
    </source>
</evidence>